<name>A0A1F8A548_9EURO</name>
<organism evidence="1 2">
    <name type="scientific">Aspergillus bombycis</name>
    <dbReference type="NCBI Taxonomy" id="109264"/>
    <lineage>
        <taxon>Eukaryota</taxon>
        <taxon>Fungi</taxon>
        <taxon>Dikarya</taxon>
        <taxon>Ascomycota</taxon>
        <taxon>Pezizomycotina</taxon>
        <taxon>Eurotiomycetes</taxon>
        <taxon>Eurotiomycetidae</taxon>
        <taxon>Eurotiales</taxon>
        <taxon>Aspergillaceae</taxon>
        <taxon>Aspergillus</taxon>
    </lineage>
</organism>
<evidence type="ECO:0000313" key="1">
    <source>
        <dbReference type="EMBL" id="OGM46862.1"/>
    </source>
</evidence>
<dbReference type="AlphaFoldDB" id="A0A1F8A548"/>
<dbReference type="STRING" id="109264.A0A1F8A548"/>
<comment type="caution">
    <text evidence="1">The sequence shown here is derived from an EMBL/GenBank/DDBJ whole genome shotgun (WGS) entry which is preliminary data.</text>
</comment>
<accession>A0A1F8A548</accession>
<dbReference type="OrthoDB" id="4358598at2759"/>
<proteinExistence type="predicted"/>
<dbReference type="RefSeq" id="XP_022390579.1">
    <property type="nucleotide sequence ID" value="XM_022532161.1"/>
</dbReference>
<reference evidence="1 2" key="1">
    <citation type="journal article" date="2016" name="Genome Biol. Evol.">
        <title>Draft genome sequence of an aflatoxigenic Aspergillus species, A. bombycis.</title>
        <authorList>
            <person name="Moore G.G."/>
            <person name="Mack B.M."/>
            <person name="Beltz S.B."/>
            <person name="Gilbert M.K."/>
        </authorList>
    </citation>
    <scope>NUCLEOTIDE SEQUENCE [LARGE SCALE GENOMIC DNA]</scope>
    <source>
        <strain evidence="2">NRRL 26010</strain>
    </source>
</reference>
<sequence length="182" mass="20616">MKRPELVLFIARADCEEEGWQEFLSQSLSYTRAAYVNHYGPLSEELPFLVFAQSSNRQFSSDTVPKTITELLTRGKESGLPVVIVMNGWDGLTTNPVVMINLFRPWLNDVAISIRVFAGDPRRFFEVSLVHAIEALLGEYEDDDEAPDLPYDTQLFLHKFRALYYIGITGNLSPPSDAALRQ</sequence>
<keyword evidence="2" id="KW-1185">Reference proteome</keyword>
<protein>
    <submittedName>
        <fullName evidence="1">Uncharacterized protein</fullName>
    </submittedName>
</protein>
<dbReference type="GeneID" id="34448422"/>
<dbReference type="EMBL" id="LYCR01000028">
    <property type="protein sequence ID" value="OGM46862.1"/>
    <property type="molecule type" value="Genomic_DNA"/>
</dbReference>
<gene>
    <name evidence="1" type="ORF">ABOM_005032</name>
</gene>
<dbReference type="Proteomes" id="UP000179179">
    <property type="component" value="Unassembled WGS sequence"/>
</dbReference>
<evidence type="ECO:0000313" key="2">
    <source>
        <dbReference type="Proteomes" id="UP000179179"/>
    </source>
</evidence>